<sequence>MRLSLKPPPRLAPPAGATPPRLAFEGCQAWLVLSLVTVAVNGDSSNRDKSVTGPSIMALSHSRDVTAAPRASGGGPGASGGNAKQTGATRPGLMWKQRPIRTEMRRAQQLSDLPLVDI</sequence>
<evidence type="ECO:0000256" key="1">
    <source>
        <dbReference type="SAM" id="MobiDB-lite"/>
    </source>
</evidence>
<dbReference type="EMBL" id="JAEMGP010000019">
    <property type="protein sequence ID" value="KAG5197873.1"/>
    <property type="molecule type" value="Genomic_DNA"/>
</dbReference>
<dbReference type="Proteomes" id="UP000664991">
    <property type="component" value="Unassembled WGS sequence"/>
</dbReference>
<gene>
    <name evidence="2" type="ORF">JEQ12_008602</name>
</gene>
<protein>
    <submittedName>
        <fullName evidence="2">Uncharacterized protein</fullName>
    </submittedName>
</protein>
<proteinExistence type="predicted"/>
<organism evidence="2 3">
    <name type="scientific">Ovis aries</name>
    <name type="common">Sheep</name>
    <dbReference type="NCBI Taxonomy" id="9940"/>
    <lineage>
        <taxon>Eukaryota</taxon>
        <taxon>Metazoa</taxon>
        <taxon>Chordata</taxon>
        <taxon>Craniata</taxon>
        <taxon>Vertebrata</taxon>
        <taxon>Euteleostomi</taxon>
        <taxon>Mammalia</taxon>
        <taxon>Eutheria</taxon>
        <taxon>Laurasiatheria</taxon>
        <taxon>Artiodactyla</taxon>
        <taxon>Ruminantia</taxon>
        <taxon>Pecora</taxon>
        <taxon>Bovidae</taxon>
        <taxon>Caprinae</taxon>
        <taxon>Ovis</taxon>
    </lineage>
</organism>
<feature type="region of interest" description="Disordered" evidence="1">
    <location>
        <begin position="43"/>
        <end position="118"/>
    </location>
</feature>
<comment type="caution">
    <text evidence="2">The sequence shown here is derived from an EMBL/GenBank/DDBJ whole genome shotgun (WGS) entry which is preliminary data.</text>
</comment>
<accession>A0A836CUD2</accession>
<dbReference type="AlphaFoldDB" id="A0A836CUD2"/>
<reference evidence="2 3" key="1">
    <citation type="submission" date="2020-12" db="EMBL/GenBank/DDBJ databases">
        <title>De novo assembly of Tibetan sheep genome.</title>
        <authorList>
            <person name="Li X."/>
        </authorList>
    </citation>
    <scope>NUCLEOTIDE SEQUENCE [LARGE SCALE GENOMIC DNA]</scope>
    <source>
        <tissue evidence="2">Heart</tissue>
    </source>
</reference>
<evidence type="ECO:0000313" key="3">
    <source>
        <dbReference type="Proteomes" id="UP000664991"/>
    </source>
</evidence>
<name>A0A836CUD2_SHEEP</name>
<evidence type="ECO:0000313" key="2">
    <source>
        <dbReference type="EMBL" id="KAG5197873.1"/>
    </source>
</evidence>